<name>A0ABX1JKZ7_9MICC</name>
<organism evidence="2 3">
    <name type="scientific">Arthrobacter deserti</name>
    <dbReference type="NCBI Taxonomy" id="1742687"/>
    <lineage>
        <taxon>Bacteria</taxon>
        <taxon>Bacillati</taxon>
        <taxon>Actinomycetota</taxon>
        <taxon>Actinomycetes</taxon>
        <taxon>Micrococcales</taxon>
        <taxon>Micrococcaceae</taxon>
        <taxon>Arthrobacter</taxon>
    </lineage>
</organism>
<gene>
    <name evidence="2" type="ORF">HER39_05245</name>
</gene>
<evidence type="ECO:0000313" key="3">
    <source>
        <dbReference type="Proteomes" id="UP000523795"/>
    </source>
</evidence>
<sequence>MGMFDKLVNKGKKMALNYAKEQLSRRTGQQRSPGGAAGYGQGAGYGAQYPSQGRQPPGRWPDSGQQAGGQVQGTEADRQAIAKYRYMLRTAPPEDM</sequence>
<accession>A0ABX1JKZ7</accession>
<proteinExistence type="predicted"/>
<reference evidence="2 3" key="1">
    <citation type="submission" date="2020-04" db="EMBL/GenBank/DDBJ databases">
        <authorList>
            <person name="Liu S."/>
        </authorList>
    </citation>
    <scope>NUCLEOTIDE SEQUENCE [LARGE SCALE GENOMIC DNA]</scope>
    <source>
        <strain evidence="2 3">CGMCC 1.15091</strain>
    </source>
</reference>
<protein>
    <submittedName>
        <fullName evidence="2">Uncharacterized protein</fullName>
    </submittedName>
</protein>
<feature type="region of interest" description="Disordered" evidence="1">
    <location>
        <begin position="18"/>
        <end position="78"/>
    </location>
</feature>
<feature type="non-terminal residue" evidence="2">
    <location>
        <position position="96"/>
    </location>
</feature>
<evidence type="ECO:0000313" key="2">
    <source>
        <dbReference type="EMBL" id="NKX49990.1"/>
    </source>
</evidence>
<dbReference type="EMBL" id="JAAZSR010000052">
    <property type="protein sequence ID" value="NKX49990.1"/>
    <property type="molecule type" value="Genomic_DNA"/>
</dbReference>
<dbReference type="Proteomes" id="UP000523795">
    <property type="component" value="Unassembled WGS sequence"/>
</dbReference>
<comment type="caution">
    <text evidence="2">The sequence shown here is derived from an EMBL/GenBank/DDBJ whole genome shotgun (WGS) entry which is preliminary data.</text>
</comment>
<keyword evidence="3" id="KW-1185">Reference proteome</keyword>
<evidence type="ECO:0000256" key="1">
    <source>
        <dbReference type="SAM" id="MobiDB-lite"/>
    </source>
</evidence>
<feature type="compositionally biased region" description="Gly residues" evidence="1">
    <location>
        <begin position="35"/>
        <end position="45"/>
    </location>
</feature>